<comment type="caution">
    <text evidence="1">The sequence shown here is derived from an EMBL/GenBank/DDBJ whole genome shotgun (WGS) entry which is preliminary data.</text>
</comment>
<dbReference type="Gene3D" id="3.40.50.300">
    <property type="entry name" value="P-loop containing nucleotide triphosphate hydrolases"/>
    <property type="match status" value="1"/>
</dbReference>
<proteinExistence type="predicted"/>
<dbReference type="Proteomes" id="UP000663823">
    <property type="component" value="Unassembled WGS sequence"/>
</dbReference>
<dbReference type="AlphaFoldDB" id="A0A819YSG6"/>
<dbReference type="Proteomes" id="UP000663874">
    <property type="component" value="Unassembled WGS sequence"/>
</dbReference>
<evidence type="ECO:0000313" key="3">
    <source>
        <dbReference type="Proteomes" id="UP000663823"/>
    </source>
</evidence>
<evidence type="ECO:0000313" key="2">
    <source>
        <dbReference type="EMBL" id="CAF4209607.1"/>
    </source>
</evidence>
<dbReference type="GO" id="GO:0003746">
    <property type="term" value="F:translation elongation factor activity"/>
    <property type="evidence" value="ECO:0007669"/>
    <property type="project" value="TreeGrafter"/>
</dbReference>
<dbReference type="PANTHER" id="PTHR43721">
    <property type="entry name" value="ELONGATION FACTOR TU-RELATED"/>
    <property type="match status" value="1"/>
</dbReference>
<organism evidence="1 3">
    <name type="scientific">Rotaria sordida</name>
    <dbReference type="NCBI Taxonomy" id="392033"/>
    <lineage>
        <taxon>Eukaryota</taxon>
        <taxon>Metazoa</taxon>
        <taxon>Spiralia</taxon>
        <taxon>Gnathifera</taxon>
        <taxon>Rotifera</taxon>
        <taxon>Eurotatoria</taxon>
        <taxon>Bdelloidea</taxon>
        <taxon>Philodinida</taxon>
        <taxon>Philodinidae</taxon>
        <taxon>Rotaria</taxon>
    </lineage>
</organism>
<dbReference type="InterPro" id="IPR027417">
    <property type="entry name" value="P-loop_NTPase"/>
</dbReference>
<dbReference type="PANTHER" id="PTHR43721:SF3">
    <property type="entry name" value="GTP-BINDING PROTEIN 2"/>
    <property type="match status" value="1"/>
</dbReference>
<dbReference type="SUPFAM" id="SSF52540">
    <property type="entry name" value="P-loop containing nucleoside triphosphate hydrolases"/>
    <property type="match status" value="1"/>
</dbReference>
<protein>
    <submittedName>
        <fullName evidence="1">Uncharacterized protein</fullName>
    </submittedName>
</protein>
<evidence type="ECO:0000313" key="1">
    <source>
        <dbReference type="EMBL" id="CAF4163316.1"/>
    </source>
</evidence>
<name>A0A819YSG6_9BILA</name>
<sequence>MELGKLMIAHGIVNSSVLGTVNSSKSLLIGVCTYGELDNSQRRARLNLFRHLHEIQTGRTPSITYEILGFSDAGEGLPVFIVINKIDLCSQATIQQTLECLTSLLKRGDGSVQLKPYFIQNEADLTKAADMFVNKNICPILSVSCVTGQNIDLLKRFFNILLPRLSSSKHEILSELPVEYRVRQSLFIHIILFE</sequence>
<dbReference type="EMBL" id="CAJOAX010016303">
    <property type="protein sequence ID" value="CAF4163316.1"/>
    <property type="molecule type" value="Genomic_DNA"/>
</dbReference>
<dbReference type="InterPro" id="IPR050055">
    <property type="entry name" value="EF-Tu_GTPase"/>
</dbReference>
<reference evidence="1" key="1">
    <citation type="submission" date="2021-02" db="EMBL/GenBank/DDBJ databases">
        <authorList>
            <person name="Nowell W R."/>
        </authorList>
    </citation>
    <scope>NUCLEOTIDE SEQUENCE</scope>
</reference>
<accession>A0A819YSG6</accession>
<gene>
    <name evidence="2" type="ORF">FNK824_LOCUS36696</name>
    <name evidence="1" type="ORF">OTI717_LOCUS36823</name>
</gene>
<dbReference type="EMBL" id="CAJOBE010017305">
    <property type="protein sequence ID" value="CAF4209607.1"/>
    <property type="molecule type" value="Genomic_DNA"/>
</dbReference>